<organism evidence="4 5">
    <name type="scientific">Triticum turgidum subsp. durum</name>
    <name type="common">Durum wheat</name>
    <name type="synonym">Triticum durum</name>
    <dbReference type="NCBI Taxonomy" id="4567"/>
    <lineage>
        <taxon>Eukaryota</taxon>
        <taxon>Viridiplantae</taxon>
        <taxon>Streptophyta</taxon>
        <taxon>Embryophyta</taxon>
        <taxon>Tracheophyta</taxon>
        <taxon>Spermatophyta</taxon>
        <taxon>Magnoliopsida</taxon>
        <taxon>Liliopsida</taxon>
        <taxon>Poales</taxon>
        <taxon>Poaceae</taxon>
        <taxon>BOP clade</taxon>
        <taxon>Pooideae</taxon>
        <taxon>Triticodae</taxon>
        <taxon>Triticeae</taxon>
        <taxon>Triticinae</taxon>
        <taxon>Triticum</taxon>
    </lineage>
</organism>
<dbReference type="Gramene" id="TRITD1Bv1G168760.1">
    <property type="protein sequence ID" value="TRITD1Bv1G168760.1"/>
    <property type="gene ID" value="TRITD1Bv1G168760"/>
</dbReference>
<keyword evidence="2 3" id="KW-0663">Pyridoxal phosphate</keyword>
<protein>
    <recommendedName>
        <fullName evidence="6">Alanine--glyoxylate aminotransferase</fullName>
    </recommendedName>
</protein>
<proteinExistence type="inferred from homology"/>
<dbReference type="GO" id="GO:0005739">
    <property type="term" value="C:mitochondrion"/>
    <property type="evidence" value="ECO:0007669"/>
    <property type="project" value="TreeGrafter"/>
</dbReference>
<accession>A0A9R0VAI4</accession>
<dbReference type="InterPro" id="IPR015424">
    <property type="entry name" value="PyrdxlP-dep_Trfase"/>
</dbReference>
<dbReference type="Gene3D" id="3.40.640.10">
    <property type="entry name" value="Type I PLP-dependent aspartate aminotransferase-like (Major domain)"/>
    <property type="match status" value="1"/>
</dbReference>
<reference evidence="4 5" key="1">
    <citation type="submission" date="2017-09" db="EMBL/GenBank/DDBJ databases">
        <authorList>
            <consortium name="International Durum Wheat Genome Sequencing Consortium (IDWGSC)"/>
            <person name="Milanesi L."/>
        </authorList>
    </citation>
    <scope>NUCLEOTIDE SEQUENCE [LARGE SCALE GENOMIC DNA]</scope>
    <source>
        <strain evidence="5">cv. Svevo</strain>
    </source>
</reference>
<evidence type="ECO:0008006" key="6">
    <source>
        <dbReference type="Google" id="ProtNLM"/>
    </source>
</evidence>
<dbReference type="InterPro" id="IPR049704">
    <property type="entry name" value="Aminotrans_3_PPA_site"/>
</dbReference>
<evidence type="ECO:0000313" key="4">
    <source>
        <dbReference type="EMBL" id="VAH20284.1"/>
    </source>
</evidence>
<dbReference type="GO" id="GO:0008483">
    <property type="term" value="F:transaminase activity"/>
    <property type="evidence" value="ECO:0007669"/>
    <property type="project" value="InterPro"/>
</dbReference>
<evidence type="ECO:0000313" key="5">
    <source>
        <dbReference type="Proteomes" id="UP000324705"/>
    </source>
</evidence>
<evidence type="ECO:0000256" key="2">
    <source>
        <dbReference type="ARBA" id="ARBA00022898"/>
    </source>
</evidence>
<name>A0A9R0VAI4_TRITD</name>
<dbReference type="Pfam" id="PF00202">
    <property type="entry name" value="Aminotran_3"/>
    <property type="match status" value="1"/>
</dbReference>
<dbReference type="EMBL" id="LT934112">
    <property type="protein sequence ID" value="VAH20284.1"/>
    <property type="molecule type" value="Genomic_DNA"/>
</dbReference>
<comment type="similarity">
    <text evidence="1 3">Belongs to the class-III pyridoxal-phosphate-dependent aminotransferase family.</text>
</comment>
<evidence type="ECO:0000256" key="1">
    <source>
        <dbReference type="ARBA" id="ARBA00008954"/>
    </source>
</evidence>
<gene>
    <name evidence="4" type="ORF">TRITD_1Bv1G168760</name>
</gene>
<dbReference type="SUPFAM" id="SSF53383">
    <property type="entry name" value="PLP-dependent transferases"/>
    <property type="match status" value="1"/>
</dbReference>
<dbReference type="Gene3D" id="3.90.1150.10">
    <property type="entry name" value="Aspartate Aminotransferase, domain 1"/>
    <property type="match status" value="1"/>
</dbReference>
<keyword evidence="5" id="KW-1185">Reference proteome</keyword>
<dbReference type="PANTHER" id="PTHR45688">
    <property type="match status" value="1"/>
</dbReference>
<dbReference type="InterPro" id="IPR015421">
    <property type="entry name" value="PyrdxlP-dep_Trfase_major"/>
</dbReference>
<dbReference type="AlphaFoldDB" id="A0A9R0VAI4"/>
<sequence>MTLFHLGMDTMGMQLQQWVPLLNPTGNLMLSRPECTMLLIQTHIEALSGQTERNMPEIFRKPLTMGLQEELQVSFQKPYRVGGIVELAPGYLPAAYDMVRKAGGLCIADEVQAGVARTGSHFWGFEGQGVIPDIVTMAKGIGNGIPIGAVVTTPEIAKVLTRRSYFNTFGGNPVSTAAGHAVLKVLEKEKLQENAFVVGSYLKEKLNALKEKHDGDVRGKGLLLGVELVTDRQKKTPAKAEIAQVMNHMKDMGVLVGKGGFFGNVFRVTPPLCFSKEDSGLHDRGDGHRAFEAVKRHCSHR</sequence>
<dbReference type="PROSITE" id="PS00600">
    <property type="entry name" value="AA_TRANSFER_CLASS_3"/>
    <property type="match status" value="1"/>
</dbReference>
<dbReference type="Proteomes" id="UP000324705">
    <property type="component" value="Chromosome 1B"/>
</dbReference>
<dbReference type="InterPro" id="IPR005814">
    <property type="entry name" value="Aminotrans_3"/>
</dbReference>
<dbReference type="PANTHER" id="PTHR45688:SF13">
    <property type="entry name" value="ALANINE--GLYOXYLATE AMINOTRANSFERASE 2-LIKE"/>
    <property type="match status" value="1"/>
</dbReference>
<evidence type="ECO:0000256" key="3">
    <source>
        <dbReference type="RuleBase" id="RU003560"/>
    </source>
</evidence>
<dbReference type="GO" id="GO:0030170">
    <property type="term" value="F:pyridoxal phosphate binding"/>
    <property type="evidence" value="ECO:0007669"/>
    <property type="project" value="InterPro"/>
</dbReference>
<dbReference type="InterPro" id="IPR015422">
    <property type="entry name" value="PyrdxlP-dep_Trfase_small"/>
</dbReference>